<evidence type="ECO:0000313" key="4">
    <source>
        <dbReference type="Proteomes" id="UP001162156"/>
    </source>
</evidence>
<feature type="region of interest" description="Disordered" evidence="1">
    <location>
        <begin position="1"/>
        <end position="38"/>
    </location>
</feature>
<dbReference type="AlphaFoldDB" id="A0AAV8X3G4"/>
<comment type="caution">
    <text evidence="3">The sequence shown here is derived from an EMBL/GenBank/DDBJ whole genome shotgun (WGS) entry which is preliminary data.</text>
</comment>
<keyword evidence="2" id="KW-0812">Transmembrane</keyword>
<evidence type="ECO:0000256" key="2">
    <source>
        <dbReference type="SAM" id="Phobius"/>
    </source>
</evidence>
<protein>
    <submittedName>
        <fullName evidence="3">Uncharacterized protein</fullName>
    </submittedName>
</protein>
<sequence length="171" mass="19781">MDPETGEYYADSETGETSYSSSSSSSSSFNVETGEYEGDNCLPRRRFRVPSSCYTPTQKKDGSKKLLKVDKQEWELITAAIFLLPTMILFYPVLSVFALMLEIFLHTWSHKKNKTLKCDNIYYQSPLHGIAKEFCGRCKFEDAKVKITKIQDIRNDKLRKYGLEYIRRVVT</sequence>
<proteinExistence type="predicted"/>
<accession>A0AAV8X3G4</accession>
<feature type="compositionally biased region" description="Low complexity" evidence="1">
    <location>
        <begin position="18"/>
        <end position="28"/>
    </location>
</feature>
<evidence type="ECO:0000313" key="3">
    <source>
        <dbReference type="EMBL" id="KAJ8933208.1"/>
    </source>
</evidence>
<keyword evidence="4" id="KW-1185">Reference proteome</keyword>
<gene>
    <name evidence="3" type="ORF">NQ314_014155</name>
</gene>
<reference evidence="3" key="1">
    <citation type="journal article" date="2023" name="Insect Mol. Biol.">
        <title>Genome sequencing provides insights into the evolution of gene families encoding plant cell wall-degrading enzymes in longhorned beetles.</title>
        <authorList>
            <person name="Shin N.R."/>
            <person name="Okamura Y."/>
            <person name="Kirsch R."/>
            <person name="Pauchet Y."/>
        </authorList>
    </citation>
    <scope>NUCLEOTIDE SEQUENCE</scope>
    <source>
        <strain evidence="3">RBIC_L_NR</strain>
    </source>
</reference>
<feature type="transmembrane region" description="Helical" evidence="2">
    <location>
        <begin position="76"/>
        <end position="105"/>
    </location>
</feature>
<keyword evidence="2" id="KW-1133">Transmembrane helix</keyword>
<evidence type="ECO:0000256" key="1">
    <source>
        <dbReference type="SAM" id="MobiDB-lite"/>
    </source>
</evidence>
<dbReference type="Proteomes" id="UP001162156">
    <property type="component" value="Unassembled WGS sequence"/>
</dbReference>
<organism evidence="3 4">
    <name type="scientific">Rhamnusium bicolor</name>
    <dbReference type="NCBI Taxonomy" id="1586634"/>
    <lineage>
        <taxon>Eukaryota</taxon>
        <taxon>Metazoa</taxon>
        <taxon>Ecdysozoa</taxon>
        <taxon>Arthropoda</taxon>
        <taxon>Hexapoda</taxon>
        <taxon>Insecta</taxon>
        <taxon>Pterygota</taxon>
        <taxon>Neoptera</taxon>
        <taxon>Endopterygota</taxon>
        <taxon>Coleoptera</taxon>
        <taxon>Polyphaga</taxon>
        <taxon>Cucujiformia</taxon>
        <taxon>Chrysomeloidea</taxon>
        <taxon>Cerambycidae</taxon>
        <taxon>Lepturinae</taxon>
        <taxon>Rhagiini</taxon>
        <taxon>Rhamnusium</taxon>
    </lineage>
</organism>
<dbReference type="EMBL" id="JANEYF010003897">
    <property type="protein sequence ID" value="KAJ8933208.1"/>
    <property type="molecule type" value="Genomic_DNA"/>
</dbReference>
<keyword evidence="2" id="KW-0472">Membrane</keyword>
<name>A0AAV8X3G4_9CUCU</name>